<reference evidence="6 7" key="1">
    <citation type="submission" date="2016-03" db="EMBL/GenBank/DDBJ databases">
        <authorList>
            <person name="Ploux O."/>
        </authorList>
    </citation>
    <scope>NUCLEOTIDE SEQUENCE [LARGE SCALE GENOMIC DNA]</scope>
    <source>
        <strain evidence="6 7">UAMH 11012</strain>
    </source>
</reference>
<gene>
    <name evidence="6" type="ORF">PAC_17837</name>
</gene>
<dbReference type="EMBL" id="FJOG01000049">
    <property type="protein sequence ID" value="CZR67938.1"/>
    <property type="molecule type" value="Genomic_DNA"/>
</dbReference>
<dbReference type="Gene3D" id="3.50.50.60">
    <property type="entry name" value="FAD/NAD(P)-binding domain"/>
    <property type="match status" value="2"/>
</dbReference>
<evidence type="ECO:0000313" key="6">
    <source>
        <dbReference type="EMBL" id="CZR67938.1"/>
    </source>
</evidence>
<sequence>MPSYRRVAVIGAGPSGLAAVKALSDENVFDTIRVFERRDRVGGIWIYDPKPDVFPSPIAKRPTATPAPQKLPVFTIPKGEDVGARTGIYDTLDSNVGAKVMAFSHTPFPEENSAESVRKYGANNPTRPYKVIEQYIEDGFKDYRHHLSLNTTVENVKKVGDEWVVTLRKSDEKYLGKQKDYWWQEKFNAVVVATGHYNVPFIPAIWGIDEAVKALPHKFEHSKFFRSPDDYVGKKVIVVGGSISAADLVVDLAAIVKGPLYLSQRGRNELLDAAFNLPAVVRKPPIKSISAHNGGVIEFEDGSTVENFDKIIFGTGYKLSYPFLNPEPVTKQNRLAGFYQHIFKIGDPSIAVVGQVKAALSFRVYEYQAVAAARFLAGRAKLPSVTEQQDWETKRLEYKGPTNNFHEIKPNFAEYFNWLVDFSGKPAEGTKAYELPAWDDKWGPLGLAILSLKDAYWKKLGDELGGTQVKAKL</sequence>
<evidence type="ECO:0000256" key="1">
    <source>
        <dbReference type="ARBA" id="ARBA00009183"/>
    </source>
</evidence>
<dbReference type="OrthoDB" id="66881at2759"/>
<accession>A0A1L7XSJ3</accession>
<dbReference type="Proteomes" id="UP000184330">
    <property type="component" value="Unassembled WGS sequence"/>
</dbReference>
<evidence type="ECO:0000256" key="4">
    <source>
        <dbReference type="ARBA" id="ARBA00022857"/>
    </source>
</evidence>
<protein>
    <submittedName>
        <fullName evidence="6">Probable flavin-containing monooxygenase</fullName>
    </submittedName>
</protein>
<dbReference type="InterPro" id="IPR050346">
    <property type="entry name" value="FMO-like"/>
</dbReference>
<evidence type="ECO:0000256" key="2">
    <source>
        <dbReference type="ARBA" id="ARBA00022630"/>
    </source>
</evidence>
<proteinExistence type="inferred from homology"/>
<dbReference type="PANTHER" id="PTHR23023">
    <property type="entry name" value="DIMETHYLANILINE MONOOXYGENASE"/>
    <property type="match status" value="1"/>
</dbReference>
<keyword evidence="7" id="KW-1185">Reference proteome</keyword>
<dbReference type="GO" id="GO:0050661">
    <property type="term" value="F:NADP binding"/>
    <property type="evidence" value="ECO:0007669"/>
    <property type="project" value="InterPro"/>
</dbReference>
<dbReference type="GO" id="GO:0050660">
    <property type="term" value="F:flavin adenine dinucleotide binding"/>
    <property type="evidence" value="ECO:0007669"/>
    <property type="project" value="InterPro"/>
</dbReference>
<keyword evidence="2" id="KW-0285">Flavoprotein</keyword>
<keyword evidence="5" id="KW-0560">Oxidoreductase</keyword>
<evidence type="ECO:0000313" key="7">
    <source>
        <dbReference type="Proteomes" id="UP000184330"/>
    </source>
</evidence>
<evidence type="ECO:0000256" key="5">
    <source>
        <dbReference type="ARBA" id="ARBA00023002"/>
    </source>
</evidence>
<keyword evidence="3" id="KW-0274">FAD</keyword>
<name>A0A1L7XSJ3_9HELO</name>
<evidence type="ECO:0000256" key="3">
    <source>
        <dbReference type="ARBA" id="ARBA00022827"/>
    </source>
</evidence>
<dbReference type="PIRSF" id="PIRSF000332">
    <property type="entry name" value="FMO"/>
    <property type="match status" value="1"/>
</dbReference>
<dbReference type="AlphaFoldDB" id="A0A1L7XSJ3"/>
<dbReference type="Pfam" id="PF00743">
    <property type="entry name" value="FMO-like"/>
    <property type="match status" value="2"/>
</dbReference>
<dbReference type="InterPro" id="IPR036188">
    <property type="entry name" value="FAD/NAD-bd_sf"/>
</dbReference>
<comment type="similarity">
    <text evidence="1">Belongs to the FMO family.</text>
</comment>
<dbReference type="SUPFAM" id="SSF51905">
    <property type="entry name" value="FAD/NAD(P)-binding domain"/>
    <property type="match status" value="2"/>
</dbReference>
<dbReference type="GO" id="GO:0004499">
    <property type="term" value="F:N,N-dimethylaniline monooxygenase activity"/>
    <property type="evidence" value="ECO:0007669"/>
    <property type="project" value="InterPro"/>
</dbReference>
<organism evidence="6 7">
    <name type="scientific">Phialocephala subalpina</name>
    <dbReference type="NCBI Taxonomy" id="576137"/>
    <lineage>
        <taxon>Eukaryota</taxon>
        <taxon>Fungi</taxon>
        <taxon>Dikarya</taxon>
        <taxon>Ascomycota</taxon>
        <taxon>Pezizomycotina</taxon>
        <taxon>Leotiomycetes</taxon>
        <taxon>Helotiales</taxon>
        <taxon>Mollisiaceae</taxon>
        <taxon>Phialocephala</taxon>
        <taxon>Phialocephala fortinii species complex</taxon>
    </lineage>
</organism>
<dbReference type="Pfam" id="PF13450">
    <property type="entry name" value="NAD_binding_8"/>
    <property type="match status" value="1"/>
</dbReference>
<dbReference type="InterPro" id="IPR020946">
    <property type="entry name" value="Flavin_mOase-like"/>
</dbReference>
<keyword evidence="6" id="KW-0503">Monooxygenase</keyword>
<dbReference type="InterPro" id="IPR000960">
    <property type="entry name" value="Flavin_mOase"/>
</dbReference>
<keyword evidence="4" id="KW-0521">NADP</keyword>
<dbReference type="PRINTS" id="PR00370">
    <property type="entry name" value="FMOXYGENASE"/>
</dbReference>